<name>A0A4R3USY8_9BURK</name>
<dbReference type="InterPro" id="IPR025730">
    <property type="entry name" value="Biofilm_BssS"/>
</dbReference>
<dbReference type="Pfam" id="PF13991">
    <property type="entry name" value="BssS"/>
    <property type="match status" value="1"/>
</dbReference>
<dbReference type="OrthoDB" id="8688447at2"/>
<evidence type="ECO:0000313" key="1">
    <source>
        <dbReference type="EMBL" id="TCU93930.1"/>
    </source>
</evidence>
<evidence type="ECO:0000313" key="2">
    <source>
        <dbReference type="Proteomes" id="UP000294692"/>
    </source>
</evidence>
<sequence>MSDISLFPVAGWAVGPIPKLGLATIKFDFLTHPLQKPEEANEGRYYALTPAQLRELIQKMQSALERLENSPEQAPEGPRH</sequence>
<gene>
    <name evidence="1" type="ORF">EV686_11098</name>
</gene>
<protein>
    <submittedName>
        <fullName evidence="1">Biofilm formation regulator BssS-like protein</fullName>
    </submittedName>
</protein>
<proteinExistence type="predicted"/>
<comment type="caution">
    <text evidence="1">The sequence shown here is derived from an EMBL/GenBank/DDBJ whole genome shotgun (WGS) entry which is preliminary data.</text>
</comment>
<dbReference type="Proteomes" id="UP000294692">
    <property type="component" value="Unassembled WGS sequence"/>
</dbReference>
<accession>A0A4R3USY8</accession>
<keyword evidence="2" id="KW-1185">Reference proteome</keyword>
<dbReference type="RefSeq" id="WP_132477969.1">
    <property type="nucleotide sequence ID" value="NZ_JBHRVM010000001.1"/>
</dbReference>
<organism evidence="1 2">
    <name type="scientific">Paracandidimonas soli</name>
    <dbReference type="NCBI Taxonomy" id="1917182"/>
    <lineage>
        <taxon>Bacteria</taxon>
        <taxon>Pseudomonadati</taxon>
        <taxon>Pseudomonadota</taxon>
        <taxon>Betaproteobacteria</taxon>
        <taxon>Burkholderiales</taxon>
        <taxon>Alcaligenaceae</taxon>
        <taxon>Paracandidimonas</taxon>
    </lineage>
</organism>
<dbReference type="EMBL" id="SMBX01000010">
    <property type="protein sequence ID" value="TCU93930.1"/>
    <property type="molecule type" value="Genomic_DNA"/>
</dbReference>
<dbReference type="AlphaFoldDB" id="A0A4R3USY8"/>
<reference evidence="1 2" key="1">
    <citation type="submission" date="2019-03" db="EMBL/GenBank/DDBJ databases">
        <title>Genomic Encyclopedia of Type Strains, Phase IV (KMG-IV): sequencing the most valuable type-strain genomes for metagenomic binning, comparative biology and taxonomic classification.</title>
        <authorList>
            <person name="Goeker M."/>
        </authorList>
    </citation>
    <scope>NUCLEOTIDE SEQUENCE [LARGE SCALE GENOMIC DNA]</scope>
    <source>
        <strain evidence="1 2">DSM 100048</strain>
    </source>
</reference>